<reference evidence="3 4" key="1">
    <citation type="submission" date="2019-08" db="EMBL/GenBank/DDBJ databases">
        <title>Complete genome sequence of Candidatus Uab amorphum.</title>
        <authorList>
            <person name="Shiratori T."/>
            <person name="Suzuki S."/>
            <person name="Kakizawa Y."/>
            <person name="Ishida K."/>
        </authorList>
    </citation>
    <scope>NUCLEOTIDE SEQUENCE [LARGE SCALE GENOMIC DNA]</scope>
    <source>
        <strain evidence="3 4">SRT547</strain>
    </source>
</reference>
<protein>
    <submittedName>
        <fullName evidence="3">5-methylthioadenosine/S-adenosylhomocysteinedeaminase</fullName>
    </submittedName>
</protein>
<accession>A0A5S9IIW2</accession>
<evidence type="ECO:0000313" key="4">
    <source>
        <dbReference type="Proteomes" id="UP000326354"/>
    </source>
</evidence>
<proteinExistence type="predicted"/>
<evidence type="ECO:0000256" key="1">
    <source>
        <dbReference type="ARBA" id="ARBA00022801"/>
    </source>
</evidence>
<dbReference type="InterPro" id="IPR050287">
    <property type="entry name" value="MTA/SAH_deaminase"/>
</dbReference>
<feature type="domain" description="Amidohydrolase-related" evidence="2">
    <location>
        <begin position="79"/>
        <end position="446"/>
    </location>
</feature>
<evidence type="ECO:0000313" key="3">
    <source>
        <dbReference type="EMBL" id="BBM82367.1"/>
    </source>
</evidence>
<dbReference type="InterPro" id="IPR032466">
    <property type="entry name" value="Metal_Hydrolase"/>
</dbReference>
<dbReference type="Gene3D" id="3.20.20.140">
    <property type="entry name" value="Metal-dependent hydrolases"/>
    <property type="match status" value="1"/>
</dbReference>
<dbReference type="SUPFAM" id="SSF51556">
    <property type="entry name" value="Metallo-dependent hydrolases"/>
    <property type="match status" value="1"/>
</dbReference>
<organism evidence="3 4">
    <name type="scientific">Uabimicrobium amorphum</name>
    <dbReference type="NCBI Taxonomy" id="2596890"/>
    <lineage>
        <taxon>Bacteria</taxon>
        <taxon>Pseudomonadati</taxon>
        <taxon>Planctomycetota</taxon>
        <taxon>Candidatus Uabimicrobiia</taxon>
        <taxon>Candidatus Uabimicrobiales</taxon>
        <taxon>Candidatus Uabimicrobiaceae</taxon>
        <taxon>Candidatus Uabimicrobium</taxon>
    </lineage>
</organism>
<gene>
    <name evidence="3" type="ORF">UABAM_00710</name>
</gene>
<dbReference type="InterPro" id="IPR006680">
    <property type="entry name" value="Amidohydro-rel"/>
</dbReference>
<keyword evidence="4" id="KW-1185">Reference proteome</keyword>
<dbReference type="GO" id="GO:0016810">
    <property type="term" value="F:hydrolase activity, acting on carbon-nitrogen (but not peptide) bonds"/>
    <property type="evidence" value="ECO:0007669"/>
    <property type="project" value="InterPro"/>
</dbReference>
<dbReference type="PANTHER" id="PTHR43794">
    <property type="entry name" value="AMINOHYDROLASE SSNA-RELATED"/>
    <property type="match status" value="1"/>
</dbReference>
<dbReference type="OrthoDB" id="9807210at2"/>
<keyword evidence="1" id="KW-0378">Hydrolase</keyword>
<evidence type="ECO:0000259" key="2">
    <source>
        <dbReference type="Pfam" id="PF01979"/>
    </source>
</evidence>
<dbReference type="AlphaFoldDB" id="A0A5S9IIW2"/>
<name>A0A5S9IIW2_UABAM</name>
<dbReference type="Proteomes" id="UP000326354">
    <property type="component" value="Chromosome"/>
</dbReference>
<dbReference type="Gene3D" id="2.30.40.10">
    <property type="entry name" value="Urease, subunit C, domain 1"/>
    <property type="match status" value="1"/>
</dbReference>
<dbReference type="InterPro" id="IPR011059">
    <property type="entry name" value="Metal-dep_hydrolase_composite"/>
</dbReference>
<dbReference type="KEGG" id="uam:UABAM_00710"/>
<dbReference type="EMBL" id="AP019860">
    <property type="protein sequence ID" value="BBM82367.1"/>
    <property type="molecule type" value="Genomic_DNA"/>
</dbReference>
<dbReference type="RefSeq" id="WP_151966616.1">
    <property type="nucleotide sequence ID" value="NZ_AP019860.1"/>
</dbReference>
<dbReference type="SUPFAM" id="SSF51338">
    <property type="entry name" value="Composite domain of metallo-dependent hydrolases"/>
    <property type="match status" value="1"/>
</dbReference>
<sequence length="488" mass="54598">MKKFIRSKFLIPFSDQIGRETRIEDGYVLFEGERILEVGAFNDDLGKSLLERFPHHIEVVGNNNKVARHLQDFVKLEGVLLPGFIKAHGHDHESPLIGIVKDAPLTEWLDGAVNIFGKFMQEKKQLLEDTLGVRPHLATYLKARVDDIYYGITSSMVHHCNYNKYHVADIVEANETAATNMIVAVGSQDRHYYDAILDSPEDAVKRLEENKERFSHLTRTRVVPGPDQFFSNGPDLLKALKGWADRNNSLIHIHSSEEYNTTEWFKKEYGMTPVEYGLKLGFLGPNTVLAHQVQCTKKDLEILKDTQTKIVHNPLANTILGSGIPPVIEMLESGIEVVISTDGSGSADSQNILSAARLASQYQKAFHRNARLMPAQKVMEMITVEPAKLLGLNAGSLESGKDADMVLIDTTRPNLTPSKINNVLENLVWASDGSEAQYVIAGGKVVKDNYQFTTLDMPKINEQVQLLSEMFEDYRAEELKLKGTGAHC</sequence>
<dbReference type="PANTHER" id="PTHR43794:SF11">
    <property type="entry name" value="AMIDOHYDROLASE-RELATED DOMAIN-CONTAINING PROTEIN"/>
    <property type="match status" value="1"/>
</dbReference>
<dbReference type="Pfam" id="PF01979">
    <property type="entry name" value="Amidohydro_1"/>
    <property type="match status" value="1"/>
</dbReference>